<feature type="domain" description="SET" evidence="2">
    <location>
        <begin position="6"/>
        <end position="166"/>
    </location>
</feature>
<dbReference type="SUPFAM" id="SSF82199">
    <property type="entry name" value="SET domain"/>
    <property type="match status" value="1"/>
</dbReference>
<dbReference type="PROSITE" id="PS50280">
    <property type="entry name" value="SET"/>
    <property type="match status" value="1"/>
</dbReference>
<dbReference type="CDD" id="cd20071">
    <property type="entry name" value="SET_SMYD"/>
    <property type="match status" value="1"/>
</dbReference>
<dbReference type="STRING" id="576137.A0A1L7X8A8"/>
<feature type="compositionally biased region" description="Pro residues" evidence="1">
    <location>
        <begin position="668"/>
        <end position="682"/>
    </location>
</feature>
<dbReference type="Gene3D" id="2.170.270.10">
    <property type="entry name" value="SET domain"/>
    <property type="match status" value="1"/>
</dbReference>
<feature type="compositionally biased region" description="Low complexity" evidence="1">
    <location>
        <begin position="643"/>
        <end position="660"/>
    </location>
</feature>
<sequence length="863" mass="94172">MASRDHLTRVHDSCSHDHGHGTTASEFIPKGEKIFNEIPVYTVNFDIIKRPQSADEENYVLNEMRKLPHHVFQQIMQMRNQLPQCLDNGRYVATPVSGTIRSNLIPLALGRYQDRADELGVFFRMSMLNHSCRPNATQTWNEELGEVTLYALEDIQQGEPITISYSPEARIDPAWVGKTYRFNCSCKWCLMGNSPTKKASEVNRADIEILGDEFEKIEDPDKALANCYHRVSLIQQEGVCDWRKGLAYEDALDLMTEEFKDSERGKVLAVLAFLAYWRCEGWDTAKGTELGAKLASLYYGMDPPTGKVYLFEMVERYIKDQDRGLIQGHIGLRGRTPVGGNGEGSSARREDHVIGWIETQVRGVRGNTPGSGILPSIEDDFMGGEGVLMRGGGPPSRGKKTSNLRSPFGSEAGGKKLRPLLPKPPTPTPPQSNVTYGQHPFGLTNFSRLADGAEERPEATNAGGVGPYQVNMPSLGHALPQKSPAYVATPTHTPAKPDVGSGENRMESVAHILVSIGGGEVVTMAASEEKGEKLTPIATQPPVLLSTESDVTNEAIVLGNSPRGEVGSEQGKQVAARARSRSKQGRTPMQSNTLLHMGFSKGKEGENPRVETQGPVQSPLKSVARVKSLSTLLPPPKPRARKVPAAQSSAPQPSAPRPSATQLFTPTPSGPQPFAVQPPPPGSKDDTPAKKRGRPRKNTDSTISESASPPRAYTHTTPTQPQGRGRGGAPSPDDGNLDDFIRNIQNKKQKTGKSPAKSPANKVTKATKSLAKTPTKAKHPRTKKSPYAGPSTPATIPSSLPHPQQPKKPSFDTEKVWEQLNAAYHVKMLILVKMHSNASGLVVGQILIVRREKRTYSSKKYRV</sequence>
<reference evidence="3 4" key="1">
    <citation type="submission" date="2016-03" db="EMBL/GenBank/DDBJ databases">
        <authorList>
            <person name="Ploux O."/>
        </authorList>
    </citation>
    <scope>NUCLEOTIDE SEQUENCE [LARGE SCALE GENOMIC DNA]</scope>
    <source>
        <strain evidence="3 4">UAMH 11012</strain>
    </source>
</reference>
<dbReference type="EMBL" id="FJOG01000017">
    <property type="protein sequence ID" value="CZR61248.1"/>
    <property type="molecule type" value="Genomic_DNA"/>
</dbReference>
<feature type="compositionally biased region" description="Polar residues" evidence="1">
    <location>
        <begin position="585"/>
        <end position="594"/>
    </location>
</feature>
<feature type="compositionally biased region" description="Pro residues" evidence="1">
    <location>
        <begin position="421"/>
        <end position="430"/>
    </location>
</feature>
<dbReference type="SMART" id="SM00317">
    <property type="entry name" value="SET"/>
    <property type="match status" value="1"/>
</dbReference>
<accession>A0A1L7X8A8</accession>
<dbReference type="Proteomes" id="UP000184330">
    <property type="component" value="Unassembled WGS sequence"/>
</dbReference>
<feature type="region of interest" description="Disordered" evidence="1">
    <location>
        <begin position="389"/>
        <end position="431"/>
    </location>
</feature>
<keyword evidence="4" id="KW-1185">Reference proteome</keyword>
<evidence type="ECO:0000313" key="3">
    <source>
        <dbReference type="EMBL" id="CZR61248.1"/>
    </source>
</evidence>
<dbReference type="PANTHER" id="PTHR47332">
    <property type="entry name" value="SET DOMAIN-CONTAINING PROTEIN 5"/>
    <property type="match status" value="1"/>
</dbReference>
<feature type="region of interest" description="Disordered" evidence="1">
    <location>
        <begin position="560"/>
        <end position="812"/>
    </location>
</feature>
<dbReference type="InterPro" id="IPR001214">
    <property type="entry name" value="SET_dom"/>
</dbReference>
<dbReference type="InterPro" id="IPR053185">
    <property type="entry name" value="SET_domain_protein"/>
</dbReference>
<evidence type="ECO:0000313" key="4">
    <source>
        <dbReference type="Proteomes" id="UP000184330"/>
    </source>
</evidence>
<protein>
    <recommendedName>
        <fullName evidence="2">SET domain-containing protein</fullName>
    </recommendedName>
</protein>
<dbReference type="PANTHER" id="PTHR47332:SF4">
    <property type="entry name" value="SET DOMAIN-CONTAINING PROTEIN 5"/>
    <property type="match status" value="1"/>
</dbReference>
<feature type="compositionally biased region" description="Basic and acidic residues" evidence="1">
    <location>
        <begin position="1"/>
        <end position="20"/>
    </location>
</feature>
<name>A0A1L7X8A8_9HELO</name>
<proteinExistence type="predicted"/>
<dbReference type="AlphaFoldDB" id="A0A1L7X8A8"/>
<dbReference type="Pfam" id="PF00856">
    <property type="entry name" value="SET"/>
    <property type="match status" value="1"/>
</dbReference>
<feature type="region of interest" description="Disordered" evidence="1">
    <location>
        <begin position="1"/>
        <end position="25"/>
    </location>
</feature>
<evidence type="ECO:0000259" key="2">
    <source>
        <dbReference type="PROSITE" id="PS50280"/>
    </source>
</evidence>
<organism evidence="3 4">
    <name type="scientific">Phialocephala subalpina</name>
    <dbReference type="NCBI Taxonomy" id="576137"/>
    <lineage>
        <taxon>Eukaryota</taxon>
        <taxon>Fungi</taxon>
        <taxon>Dikarya</taxon>
        <taxon>Ascomycota</taxon>
        <taxon>Pezizomycotina</taxon>
        <taxon>Leotiomycetes</taxon>
        <taxon>Helotiales</taxon>
        <taxon>Mollisiaceae</taxon>
        <taxon>Phialocephala</taxon>
        <taxon>Phialocephala fortinii species complex</taxon>
    </lineage>
</organism>
<dbReference type="InterPro" id="IPR046341">
    <property type="entry name" value="SET_dom_sf"/>
</dbReference>
<feature type="compositionally biased region" description="Polar residues" evidence="1">
    <location>
        <begin position="792"/>
        <end position="802"/>
    </location>
</feature>
<dbReference type="OrthoDB" id="3565088at2759"/>
<evidence type="ECO:0000256" key="1">
    <source>
        <dbReference type="SAM" id="MobiDB-lite"/>
    </source>
</evidence>
<gene>
    <name evidence="3" type="ORF">PAC_11144</name>
</gene>
<feature type="compositionally biased region" description="Basic residues" evidence="1">
    <location>
        <begin position="775"/>
        <end position="784"/>
    </location>
</feature>